<keyword evidence="12 15" id="KW-0648">Protein biosynthesis</keyword>
<evidence type="ECO:0000256" key="2">
    <source>
        <dbReference type="ARBA" id="ARBA00008653"/>
    </source>
</evidence>
<dbReference type="CDD" id="cd00769">
    <property type="entry name" value="PheRS_beta_core"/>
    <property type="match status" value="1"/>
</dbReference>
<evidence type="ECO:0000256" key="6">
    <source>
        <dbReference type="ARBA" id="ARBA00022598"/>
    </source>
</evidence>
<dbReference type="InterPro" id="IPR020825">
    <property type="entry name" value="Phe-tRNA_synthase-like_B3/B4"/>
</dbReference>
<dbReference type="InterPro" id="IPR045864">
    <property type="entry name" value="aa-tRNA-synth_II/BPL/LPL"/>
</dbReference>
<dbReference type="Pfam" id="PF03147">
    <property type="entry name" value="FDX-ACB"/>
    <property type="match status" value="1"/>
</dbReference>
<comment type="subcellular location">
    <subcellularLocation>
        <location evidence="1 15">Cytoplasm</location>
    </subcellularLocation>
</comment>
<dbReference type="InterPro" id="IPR009061">
    <property type="entry name" value="DNA-bd_dom_put_sf"/>
</dbReference>
<dbReference type="Gene3D" id="2.40.50.140">
    <property type="entry name" value="Nucleic acid-binding proteins"/>
    <property type="match status" value="1"/>
</dbReference>
<organism evidence="20 21">
    <name type="scientific">Corynebacterium heidelbergense</name>
    <dbReference type="NCBI Taxonomy" id="2055947"/>
    <lineage>
        <taxon>Bacteria</taxon>
        <taxon>Bacillati</taxon>
        <taxon>Actinomycetota</taxon>
        <taxon>Actinomycetes</taxon>
        <taxon>Mycobacteriales</taxon>
        <taxon>Corynebacteriaceae</taxon>
        <taxon>Corynebacterium</taxon>
    </lineage>
</organism>
<dbReference type="SUPFAM" id="SSF50249">
    <property type="entry name" value="Nucleic acid-binding proteins"/>
    <property type="match status" value="1"/>
</dbReference>
<dbReference type="Pfam" id="PF17759">
    <property type="entry name" value="tRNA_synthFbeta"/>
    <property type="match status" value="1"/>
</dbReference>
<evidence type="ECO:0000259" key="18">
    <source>
        <dbReference type="PROSITE" id="PS51447"/>
    </source>
</evidence>
<dbReference type="SUPFAM" id="SSF56037">
    <property type="entry name" value="PheT/TilS domain"/>
    <property type="match status" value="1"/>
</dbReference>
<evidence type="ECO:0000313" key="21">
    <source>
        <dbReference type="Proteomes" id="UP000251577"/>
    </source>
</evidence>
<evidence type="ECO:0000313" key="20">
    <source>
        <dbReference type="EMBL" id="RAV32354.1"/>
    </source>
</evidence>
<dbReference type="GO" id="GO:0009328">
    <property type="term" value="C:phenylalanine-tRNA ligase complex"/>
    <property type="evidence" value="ECO:0007669"/>
    <property type="project" value="TreeGrafter"/>
</dbReference>
<evidence type="ECO:0000256" key="14">
    <source>
        <dbReference type="ARBA" id="ARBA00049255"/>
    </source>
</evidence>
<dbReference type="Gene3D" id="3.30.70.380">
    <property type="entry name" value="Ferrodoxin-fold anticodon-binding domain"/>
    <property type="match status" value="1"/>
</dbReference>
<protein>
    <recommendedName>
        <fullName evidence="15">Phenylalanine--tRNA ligase beta subunit</fullName>
        <ecNumber evidence="15">6.1.1.20</ecNumber>
    </recommendedName>
    <alternativeName>
        <fullName evidence="15">Phenylalanyl-tRNA synthetase beta subunit</fullName>
        <shortName evidence="15">PheRS</shortName>
    </alternativeName>
</protein>
<feature type="binding site" evidence="15">
    <location>
        <position position="489"/>
    </location>
    <ligand>
        <name>Mg(2+)</name>
        <dbReference type="ChEBI" id="CHEBI:18420"/>
        <note>shared with alpha subunit</note>
    </ligand>
</feature>
<dbReference type="Gene3D" id="3.50.40.10">
    <property type="entry name" value="Phenylalanyl-trna Synthetase, Chain B, domain 3"/>
    <property type="match status" value="1"/>
</dbReference>
<comment type="subunit">
    <text evidence="3 15">Tetramer of two alpha and two beta subunits.</text>
</comment>
<dbReference type="InterPro" id="IPR041616">
    <property type="entry name" value="PheRS_beta_core"/>
</dbReference>
<dbReference type="HAMAP" id="MF_00283">
    <property type="entry name" value="Phe_tRNA_synth_beta1"/>
    <property type="match status" value="1"/>
</dbReference>
<keyword evidence="4 15" id="KW-0963">Cytoplasm</keyword>
<dbReference type="Gene3D" id="3.30.56.10">
    <property type="match status" value="2"/>
</dbReference>
<dbReference type="PANTHER" id="PTHR10947">
    <property type="entry name" value="PHENYLALANYL-TRNA SYNTHETASE BETA CHAIN AND LEUCINE-RICH REPEAT-CONTAINING PROTEIN 47"/>
    <property type="match status" value="1"/>
</dbReference>
<dbReference type="EMBL" id="QHCV01000026">
    <property type="protein sequence ID" value="RAV32354.1"/>
    <property type="molecule type" value="Genomic_DNA"/>
</dbReference>
<dbReference type="PROSITE" id="PS51483">
    <property type="entry name" value="B5"/>
    <property type="match status" value="1"/>
</dbReference>
<gene>
    <name evidence="15" type="primary">pheT</name>
    <name evidence="20" type="ORF">DLJ54_03715</name>
</gene>
<dbReference type="Proteomes" id="UP000251577">
    <property type="component" value="Unassembled WGS sequence"/>
</dbReference>
<keyword evidence="8 15" id="KW-0547">Nucleotide-binding</keyword>
<dbReference type="GO" id="GO:0000049">
    <property type="term" value="F:tRNA binding"/>
    <property type="evidence" value="ECO:0007669"/>
    <property type="project" value="UniProtKB-UniRule"/>
</dbReference>
<dbReference type="PROSITE" id="PS50886">
    <property type="entry name" value="TRBD"/>
    <property type="match status" value="1"/>
</dbReference>
<evidence type="ECO:0000256" key="12">
    <source>
        <dbReference type="ARBA" id="ARBA00022917"/>
    </source>
</evidence>
<dbReference type="InterPro" id="IPR005146">
    <property type="entry name" value="B3/B4_tRNA-bd"/>
</dbReference>
<keyword evidence="5 16" id="KW-0820">tRNA-binding</keyword>
<feature type="domain" description="TRNA-binding" evidence="17">
    <location>
        <begin position="44"/>
        <end position="161"/>
    </location>
</feature>
<evidence type="ECO:0000256" key="15">
    <source>
        <dbReference type="HAMAP-Rule" id="MF_00283"/>
    </source>
</evidence>
<evidence type="ECO:0000256" key="16">
    <source>
        <dbReference type="PROSITE-ProRule" id="PRU00209"/>
    </source>
</evidence>
<dbReference type="GO" id="GO:0005524">
    <property type="term" value="F:ATP binding"/>
    <property type="evidence" value="ECO:0007669"/>
    <property type="project" value="UniProtKB-UniRule"/>
</dbReference>
<dbReference type="SUPFAM" id="SSF46955">
    <property type="entry name" value="Putative DNA-binding domain"/>
    <property type="match status" value="1"/>
</dbReference>
<keyword evidence="11 16" id="KW-0694">RNA-binding</keyword>
<keyword evidence="21" id="KW-1185">Reference proteome</keyword>
<dbReference type="PANTHER" id="PTHR10947:SF0">
    <property type="entry name" value="PHENYLALANINE--TRNA LIGASE BETA SUBUNIT"/>
    <property type="match status" value="1"/>
</dbReference>
<dbReference type="InterPro" id="IPR036690">
    <property type="entry name" value="Fdx_antiC-bd_sf"/>
</dbReference>
<evidence type="ECO:0000256" key="9">
    <source>
        <dbReference type="ARBA" id="ARBA00022840"/>
    </source>
</evidence>
<dbReference type="Pfam" id="PF03483">
    <property type="entry name" value="B3_4"/>
    <property type="match status" value="1"/>
</dbReference>
<keyword evidence="10 15" id="KW-0460">Magnesium</keyword>
<dbReference type="Pfam" id="PF03484">
    <property type="entry name" value="B5"/>
    <property type="match status" value="1"/>
</dbReference>
<evidence type="ECO:0000259" key="17">
    <source>
        <dbReference type="PROSITE" id="PS50886"/>
    </source>
</evidence>
<dbReference type="SMART" id="SM00873">
    <property type="entry name" value="B3_4"/>
    <property type="match status" value="1"/>
</dbReference>
<dbReference type="SUPFAM" id="SSF55681">
    <property type="entry name" value="Class II aaRS and biotin synthetases"/>
    <property type="match status" value="1"/>
</dbReference>
<comment type="cofactor">
    <cofactor evidence="15">
        <name>Mg(2+)</name>
        <dbReference type="ChEBI" id="CHEBI:18420"/>
    </cofactor>
    <text evidence="15">Binds 2 magnesium ions per tetramer.</text>
</comment>
<dbReference type="SMART" id="SM00874">
    <property type="entry name" value="B5"/>
    <property type="match status" value="1"/>
</dbReference>
<feature type="binding site" evidence="15">
    <location>
        <position position="498"/>
    </location>
    <ligand>
        <name>Mg(2+)</name>
        <dbReference type="ChEBI" id="CHEBI:18420"/>
        <note>shared with alpha subunit</note>
    </ligand>
</feature>
<keyword evidence="13 15" id="KW-0030">Aminoacyl-tRNA synthetase</keyword>
<evidence type="ECO:0000256" key="3">
    <source>
        <dbReference type="ARBA" id="ARBA00011209"/>
    </source>
</evidence>
<evidence type="ECO:0000256" key="8">
    <source>
        <dbReference type="ARBA" id="ARBA00022741"/>
    </source>
</evidence>
<dbReference type="Gene3D" id="3.30.930.10">
    <property type="entry name" value="Bira Bifunctional Protein, Domain 2"/>
    <property type="match status" value="1"/>
</dbReference>
<feature type="binding site" evidence="15">
    <location>
        <position position="495"/>
    </location>
    <ligand>
        <name>Mg(2+)</name>
        <dbReference type="ChEBI" id="CHEBI:18420"/>
        <note>shared with alpha subunit</note>
    </ligand>
</feature>
<dbReference type="Pfam" id="PF01588">
    <property type="entry name" value="tRNA_bind"/>
    <property type="match status" value="1"/>
</dbReference>
<keyword evidence="9 15" id="KW-0067">ATP-binding</keyword>
<comment type="similarity">
    <text evidence="2 15">Belongs to the phenylalanyl-tRNA synthetase beta subunit family. Type 1 subfamily.</text>
</comment>
<dbReference type="GO" id="GO:0004826">
    <property type="term" value="F:phenylalanine-tRNA ligase activity"/>
    <property type="evidence" value="ECO:0007669"/>
    <property type="project" value="UniProtKB-UniRule"/>
</dbReference>
<dbReference type="InterPro" id="IPR005121">
    <property type="entry name" value="Fdx_antiC-bd"/>
</dbReference>
<dbReference type="InterPro" id="IPR004532">
    <property type="entry name" value="Phe-tRNA-ligase_IIc_bsu_bact"/>
</dbReference>
<evidence type="ECO:0000256" key="11">
    <source>
        <dbReference type="ARBA" id="ARBA00022884"/>
    </source>
</evidence>
<proteinExistence type="inferred from homology"/>
<dbReference type="InterPro" id="IPR033714">
    <property type="entry name" value="tRNA_bind_bactPheRS"/>
</dbReference>
<dbReference type="FunFam" id="3.30.70.380:FF:000001">
    <property type="entry name" value="Phenylalanine--tRNA ligase beta subunit"/>
    <property type="match status" value="1"/>
</dbReference>
<comment type="caution">
    <text evidence="20">The sequence shown here is derived from an EMBL/GenBank/DDBJ whole genome shotgun (WGS) entry which is preliminary data.</text>
</comment>
<keyword evidence="6 15" id="KW-0436">Ligase</keyword>
<evidence type="ECO:0000259" key="19">
    <source>
        <dbReference type="PROSITE" id="PS51483"/>
    </source>
</evidence>
<dbReference type="InterPro" id="IPR002547">
    <property type="entry name" value="tRNA-bd_dom"/>
</dbReference>
<comment type="catalytic activity">
    <reaction evidence="14 15">
        <text>tRNA(Phe) + L-phenylalanine + ATP = L-phenylalanyl-tRNA(Phe) + AMP + diphosphate + H(+)</text>
        <dbReference type="Rhea" id="RHEA:19413"/>
        <dbReference type="Rhea" id="RHEA-COMP:9668"/>
        <dbReference type="Rhea" id="RHEA-COMP:9699"/>
        <dbReference type="ChEBI" id="CHEBI:15378"/>
        <dbReference type="ChEBI" id="CHEBI:30616"/>
        <dbReference type="ChEBI" id="CHEBI:33019"/>
        <dbReference type="ChEBI" id="CHEBI:58095"/>
        <dbReference type="ChEBI" id="CHEBI:78442"/>
        <dbReference type="ChEBI" id="CHEBI:78531"/>
        <dbReference type="ChEBI" id="CHEBI:456215"/>
        <dbReference type="EC" id="6.1.1.20"/>
    </reaction>
</comment>
<dbReference type="CDD" id="cd02796">
    <property type="entry name" value="tRNA_bind_bactPheRS"/>
    <property type="match status" value="1"/>
</dbReference>
<dbReference type="PROSITE" id="PS51447">
    <property type="entry name" value="FDX_ACB"/>
    <property type="match status" value="1"/>
</dbReference>
<dbReference type="GO" id="GO:0006432">
    <property type="term" value="P:phenylalanyl-tRNA aminoacylation"/>
    <property type="evidence" value="ECO:0007669"/>
    <property type="project" value="UniProtKB-UniRule"/>
</dbReference>
<sequence length="869" mass="92825">MLISQAWLTRILRTANPSWSVSAEDFDAGFVRVGFETEGYEAIPETTGPLVLGRVEHIEELEGFKKPIRYCGVNVGQANGTGELQHIVCGARNFAEGDYVVVSLPGAVLPGDFRISARKTYGKVSEGMICSAMEVGLAKVQNPGIMTFGAEDLEEAGVGVGDDARGLLGLADTVFDVNVTPDRGYALSARGLARELAHSFELQFRDPSTDPAAAALPDALIAGLPSADAGEVHDLSVAEDAKCAIFGLRKVEGIDPTAQSPFWLQRELMLCGQRPINAATDVTNYVMFLLGQPMHAFDADKITGPLRVHRAEGGEKLVTLDGVERTLDAEDVVISDDSGIQSLAGVMGGSTSEVSEETTTVLFEAAHWDQITVARTCRRHKLSSEASRRFERGTDPALVAEALDLAVALLSRIAGGRVVAGSTVVGSVPPMPTITMHTSRPGKTAGMVYPDGTTIGRLREIGCIVRETGRRDANGAREIQVTPPSWRPDLNTPADCVEEVLRLQGLENIPSIVPTAPAGRGLSPRQRMRRSVGHALAWAGYAEILPSPFIANDVFDVWGLDPEDPRRTAVRVLNPLENDYATIGTTLLPSMIDSLRRNVARGQRDVALYGVEQVCLPDAAKRAEERISPMLDVTRRPEAEELSGLLGSLPAQPLHVAVITSGSRQLQGTWGPAIPFAAADAIEAARTVGSAAGVTLQFRNADDYLPWHPGRCAEVLAPVPTSGDTEEWVVVGHAGELHPQVCERADIPARTCAVEMDLSALHIEESFPRPLLSPFPAVLQDVAVVVDATTPAAAVTEALRGGAGPLLEDIRLFDVYTAESLGEGKRSLTFSLRFRALDRTLTEEEASAAREAAVAAAEREVGATLRAVS</sequence>
<keyword evidence="7 15" id="KW-0479">Metal-binding</keyword>
<accession>A0A364V6X0</accession>
<dbReference type="FunFam" id="3.30.930.10:FF:000130">
    <property type="entry name" value="Phenylalanine--tRNA ligase beta subunit"/>
    <property type="match status" value="1"/>
</dbReference>
<dbReference type="SUPFAM" id="SSF54991">
    <property type="entry name" value="Anticodon-binding domain of PheRS"/>
    <property type="match status" value="1"/>
</dbReference>
<dbReference type="GO" id="GO:0000287">
    <property type="term" value="F:magnesium ion binding"/>
    <property type="evidence" value="ECO:0007669"/>
    <property type="project" value="UniProtKB-UniRule"/>
</dbReference>
<name>A0A364V6X0_9CORY</name>
<feature type="domain" description="B5" evidence="19">
    <location>
        <begin position="429"/>
        <end position="511"/>
    </location>
</feature>
<evidence type="ECO:0000256" key="4">
    <source>
        <dbReference type="ARBA" id="ARBA00022490"/>
    </source>
</evidence>
<dbReference type="RefSeq" id="WP_113630483.1">
    <property type="nucleotide sequence ID" value="NZ_QHCV01000026.1"/>
</dbReference>
<evidence type="ECO:0000256" key="13">
    <source>
        <dbReference type="ARBA" id="ARBA00023146"/>
    </source>
</evidence>
<evidence type="ECO:0000256" key="7">
    <source>
        <dbReference type="ARBA" id="ARBA00022723"/>
    </source>
</evidence>
<evidence type="ECO:0000256" key="5">
    <source>
        <dbReference type="ARBA" id="ARBA00022555"/>
    </source>
</evidence>
<reference evidence="20 21" key="1">
    <citation type="journal article" date="2018" name="Syst. Appl. Microbiol.">
        <title>Corynebacterium heidelbergense sp. nov., isolated from the preen glands of Egyptian geese (Alopochen aegyptiacus).</title>
        <authorList>
            <person name="Braun M.S."/>
            <person name="Wang E."/>
            <person name="Zimmermann S."/>
            <person name="Wink M."/>
        </authorList>
    </citation>
    <scope>NUCLEOTIDE SEQUENCE [LARGE SCALE GENOMIC DNA]</scope>
    <source>
        <strain evidence="20 21">647</strain>
    </source>
</reference>
<evidence type="ECO:0000256" key="10">
    <source>
        <dbReference type="ARBA" id="ARBA00022842"/>
    </source>
</evidence>
<dbReference type="NCBIfam" id="TIGR00472">
    <property type="entry name" value="pheT_bact"/>
    <property type="match status" value="1"/>
</dbReference>
<feature type="domain" description="FDX-ACB" evidence="18">
    <location>
        <begin position="773"/>
        <end position="866"/>
    </location>
</feature>
<dbReference type="InterPro" id="IPR012340">
    <property type="entry name" value="NA-bd_OB-fold"/>
</dbReference>
<feature type="binding site" evidence="15">
    <location>
        <position position="499"/>
    </location>
    <ligand>
        <name>Mg(2+)</name>
        <dbReference type="ChEBI" id="CHEBI:18420"/>
        <note>shared with alpha subunit</note>
    </ligand>
</feature>
<dbReference type="EC" id="6.1.1.20" evidence="15"/>
<dbReference type="InterPro" id="IPR005147">
    <property type="entry name" value="tRNA_synthase_B5-dom"/>
</dbReference>
<dbReference type="SMART" id="SM00896">
    <property type="entry name" value="FDX-ACB"/>
    <property type="match status" value="1"/>
</dbReference>
<evidence type="ECO:0000256" key="1">
    <source>
        <dbReference type="ARBA" id="ARBA00004496"/>
    </source>
</evidence>
<dbReference type="InterPro" id="IPR045060">
    <property type="entry name" value="Phe-tRNA-ligase_IIc_bsu"/>
</dbReference>
<dbReference type="AlphaFoldDB" id="A0A364V6X0"/>